<evidence type="ECO:0000313" key="3">
    <source>
        <dbReference type="Proteomes" id="UP000837932"/>
    </source>
</evidence>
<protein>
    <submittedName>
        <fullName evidence="2">Uncharacterized protein</fullName>
    </submittedName>
</protein>
<comment type="caution">
    <text evidence="2">The sequence shown here is derived from an EMBL/GenBank/DDBJ whole genome shotgun (WGS) entry which is preliminary data.</text>
</comment>
<dbReference type="RefSeq" id="WP_238808779.1">
    <property type="nucleotide sequence ID" value="NZ_CAKLPY010000008.1"/>
</dbReference>
<organism evidence="2 3">
    <name type="scientific">Emticicia aquatica</name>
    <dbReference type="NCBI Taxonomy" id="1681835"/>
    <lineage>
        <taxon>Bacteria</taxon>
        <taxon>Pseudomonadati</taxon>
        <taxon>Bacteroidota</taxon>
        <taxon>Cytophagia</taxon>
        <taxon>Cytophagales</taxon>
        <taxon>Leadbetterellaceae</taxon>
        <taxon>Emticicia</taxon>
    </lineage>
</organism>
<feature type="region of interest" description="Disordered" evidence="1">
    <location>
        <begin position="62"/>
        <end position="81"/>
    </location>
</feature>
<gene>
    <name evidence="2" type="ORF">EMA8858_04106</name>
</gene>
<accession>A0ABN8F3E0</accession>
<reference evidence="2" key="1">
    <citation type="submission" date="2021-12" db="EMBL/GenBank/DDBJ databases">
        <authorList>
            <person name="Rodrigo-Torres L."/>
            <person name="Arahal R. D."/>
            <person name="Lucena T."/>
        </authorList>
    </citation>
    <scope>NUCLEOTIDE SEQUENCE</scope>
    <source>
        <strain evidence="2">CECT 8858</strain>
    </source>
</reference>
<keyword evidence="3" id="KW-1185">Reference proteome</keyword>
<dbReference type="EMBL" id="CAKLPY010000008">
    <property type="protein sequence ID" value="CAH0997971.1"/>
    <property type="molecule type" value="Genomic_DNA"/>
</dbReference>
<proteinExistence type="predicted"/>
<sequence>MKKIKHLKPVKENNTSEIIRFPGYPLYPASEDIYSHFRKDLEINPEDTSEMKKAMDNAKVHTRNEKDFDDDFSGNVLDVPGAELDDIQENIGSEDEENNYYSLGGDDHNDLEEEKE</sequence>
<name>A0ABN8F3E0_9BACT</name>
<dbReference type="Proteomes" id="UP000837932">
    <property type="component" value="Unassembled WGS sequence"/>
</dbReference>
<feature type="region of interest" description="Disordered" evidence="1">
    <location>
        <begin position="86"/>
        <end position="116"/>
    </location>
</feature>
<evidence type="ECO:0000256" key="1">
    <source>
        <dbReference type="SAM" id="MobiDB-lite"/>
    </source>
</evidence>
<feature type="compositionally biased region" description="Acidic residues" evidence="1">
    <location>
        <begin position="86"/>
        <end position="98"/>
    </location>
</feature>
<evidence type="ECO:0000313" key="2">
    <source>
        <dbReference type="EMBL" id="CAH0997971.1"/>
    </source>
</evidence>